<dbReference type="InterPro" id="IPR013482">
    <property type="entry name" value="Molybde_CF_guanTrfase"/>
</dbReference>
<keyword evidence="4" id="KW-0547">Nucleotide-binding</keyword>
<accession>A0ABV7ZHN8</accession>
<organism evidence="9 10">
    <name type="scientific">Helicobacter baculiformis</name>
    <dbReference type="NCBI Taxonomy" id="427351"/>
    <lineage>
        <taxon>Bacteria</taxon>
        <taxon>Pseudomonadati</taxon>
        <taxon>Campylobacterota</taxon>
        <taxon>Epsilonproteobacteria</taxon>
        <taxon>Campylobacterales</taxon>
        <taxon>Helicobacteraceae</taxon>
        <taxon>Helicobacter</taxon>
    </lineage>
</organism>
<evidence type="ECO:0000256" key="3">
    <source>
        <dbReference type="ARBA" id="ARBA00022723"/>
    </source>
</evidence>
<evidence type="ECO:0000256" key="4">
    <source>
        <dbReference type="ARBA" id="ARBA00022741"/>
    </source>
</evidence>
<keyword evidence="3" id="KW-0479">Metal-binding</keyword>
<evidence type="ECO:0000313" key="9">
    <source>
        <dbReference type="EMBL" id="MFC3848063.1"/>
    </source>
</evidence>
<name>A0ABV7ZHN8_9HELI</name>
<dbReference type="CDD" id="cd02503">
    <property type="entry name" value="MobA"/>
    <property type="match status" value="1"/>
</dbReference>
<dbReference type="EMBL" id="JBHRZO010000037">
    <property type="protein sequence ID" value="MFC3848063.1"/>
    <property type="molecule type" value="Genomic_DNA"/>
</dbReference>
<keyword evidence="1" id="KW-0963">Cytoplasm</keyword>
<dbReference type="SUPFAM" id="SSF53448">
    <property type="entry name" value="Nucleotide-diphospho-sugar transferases"/>
    <property type="match status" value="1"/>
</dbReference>
<feature type="domain" description="MobA-like NTP transferase" evidence="8">
    <location>
        <begin position="6"/>
        <end position="159"/>
    </location>
</feature>
<sequence length="190" mass="21177">MIKIPCVILTGGKSARMRVGEQWRDKALLRFGDQPSLLAYQHAKMARLFEQVYISAKTPYDLQAAYILDTSPHCFNPLLGIGRALEELQQRIFVIPIDMPLVSAQSILALCEHSQKAGVVYAKSARHFYLVGCWQPCVLDAIDDALQSNASIYALLEQVDSVAIEVTDSSEFSNCNTYADYQHALRSLHG</sequence>
<keyword evidence="2 9" id="KW-0808">Transferase</keyword>
<reference evidence="10" key="1">
    <citation type="journal article" date="2019" name="Int. J. Syst. Evol. Microbiol.">
        <title>The Global Catalogue of Microorganisms (GCM) 10K type strain sequencing project: providing services to taxonomists for standard genome sequencing and annotation.</title>
        <authorList>
            <consortium name="The Broad Institute Genomics Platform"/>
            <consortium name="The Broad Institute Genome Sequencing Center for Infectious Disease"/>
            <person name="Wu L."/>
            <person name="Ma J."/>
        </authorList>
    </citation>
    <scope>NUCLEOTIDE SEQUENCE [LARGE SCALE GENOMIC DNA]</scope>
    <source>
        <strain evidence="10">CCUG 53816</strain>
    </source>
</reference>
<evidence type="ECO:0000259" key="8">
    <source>
        <dbReference type="Pfam" id="PF12804"/>
    </source>
</evidence>
<proteinExistence type="predicted"/>
<dbReference type="GO" id="GO:0016740">
    <property type="term" value="F:transferase activity"/>
    <property type="evidence" value="ECO:0007669"/>
    <property type="project" value="UniProtKB-KW"/>
</dbReference>
<gene>
    <name evidence="9" type="ORF">ACFOPX_05930</name>
</gene>
<dbReference type="InterPro" id="IPR025877">
    <property type="entry name" value="MobA-like_NTP_Trfase"/>
</dbReference>
<keyword evidence="7" id="KW-0501">Molybdenum cofactor biosynthesis</keyword>
<keyword evidence="10" id="KW-1185">Reference proteome</keyword>
<dbReference type="RefSeq" id="WP_104752332.1">
    <property type="nucleotide sequence ID" value="NZ_FZMF01000022.1"/>
</dbReference>
<dbReference type="Gene3D" id="3.90.550.10">
    <property type="entry name" value="Spore Coat Polysaccharide Biosynthesis Protein SpsA, Chain A"/>
    <property type="match status" value="1"/>
</dbReference>
<keyword evidence="6" id="KW-0342">GTP-binding</keyword>
<evidence type="ECO:0000256" key="7">
    <source>
        <dbReference type="ARBA" id="ARBA00023150"/>
    </source>
</evidence>
<dbReference type="Proteomes" id="UP001595783">
    <property type="component" value="Unassembled WGS sequence"/>
</dbReference>
<protein>
    <submittedName>
        <fullName evidence="9">NTP transferase domain-containing protein</fullName>
    </submittedName>
</protein>
<evidence type="ECO:0000256" key="6">
    <source>
        <dbReference type="ARBA" id="ARBA00023134"/>
    </source>
</evidence>
<keyword evidence="5" id="KW-0460">Magnesium</keyword>
<evidence type="ECO:0000256" key="1">
    <source>
        <dbReference type="ARBA" id="ARBA00022490"/>
    </source>
</evidence>
<dbReference type="PANTHER" id="PTHR19136:SF81">
    <property type="entry name" value="MOLYBDENUM COFACTOR GUANYLYLTRANSFERASE"/>
    <property type="match status" value="1"/>
</dbReference>
<dbReference type="PANTHER" id="PTHR19136">
    <property type="entry name" value="MOLYBDENUM COFACTOR GUANYLYLTRANSFERASE"/>
    <property type="match status" value="1"/>
</dbReference>
<evidence type="ECO:0000256" key="2">
    <source>
        <dbReference type="ARBA" id="ARBA00022679"/>
    </source>
</evidence>
<dbReference type="Pfam" id="PF12804">
    <property type="entry name" value="NTP_transf_3"/>
    <property type="match status" value="1"/>
</dbReference>
<evidence type="ECO:0000256" key="5">
    <source>
        <dbReference type="ARBA" id="ARBA00022842"/>
    </source>
</evidence>
<dbReference type="InterPro" id="IPR029044">
    <property type="entry name" value="Nucleotide-diphossugar_trans"/>
</dbReference>
<evidence type="ECO:0000313" key="10">
    <source>
        <dbReference type="Proteomes" id="UP001595783"/>
    </source>
</evidence>
<comment type="caution">
    <text evidence="9">The sequence shown here is derived from an EMBL/GenBank/DDBJ whole genome shotgun (WGS) entry which is preliminary data.</text>
</comment>